<feature type="binding site" evidence="4">
    <location>
        <position position="334"/>
    </location>
    <ligand>
        <name>substrate</name>
    </ligand>
</feature>
<dbReference type="InterPro" id="IPR050703">
    <property type="entry name" value="Flavin_MAO"/>
</dbReference>
<sequence>MDADVLVIGAGLAGLTAARELTRSGYRVRVLEARGRVGGRTLTLEVGGERVDFGAQWVGPSQTEVLALAAELGLPTFAQYAQGRKLLDLNGRVRPYATDIPALRLRGLLSTQLAMFRLDRLARAAPLGDFAAGAAHDRRTVAGWIEANVGDQEARELLAIAVRAVFAVEPCELSLLHFLFYLRSAGGLLPLVSVRGGAQQMRLEGGAQALCERLAAQLGGAVTLGCEVRRVEQDARGVTVSARDGRRLRARRGVIALPPALARTLAWEPPLAPDRWALLERLCPGRVIKAVAVYERPFWRAAGFSGEVLASRGPLGLVYDDSPPDGRRGALVAFLLADQARRWSGKAQARREAVLAALARYFGGQAARPLAYHDLDWTLEAFSLGCYVGLTPPGVLSRYGQALRRPEGLVHFAGTETALRWNGYMDGAVESGRRVAREVACGLDGTP</sequence>
<evidence type="ECO:0000256" key="1">
    <source>
        <dbReference type="ARBA" id="ARBA00001974"/>
    </source>
</evidence>
<dbReference type="PANTHER" id="PTHR43563">
    <property type="entry name" value="AMINE OXIDASE"/>
    <property type="match status" value="1"/>
</dbReference>
<dbReference type="Gene3D" id="1.10.405.10">
    <property type="entry name" value="Guanine Nucleotide Dissociation Inhibitor, domain 1"/>
    <property type="match status" value="1"/>
</dbReference>
<dbReference type="InterPro" id="IPR002937">
    <property type="entry name" value="Amino_oxidase"/>
</dbReference>
<keyword evidence="7" id="KW-1185">Reference proteome</keyword>
<dbReference type="EMBL" id="JACHHG010000002">
    <property type="protein sequence ID" value="MBB6097351.1"/>
    <property type="molecule type" value="Genomic_DNA"/>
</dbReference>
<dbReference type="Gene3D" id="3.50.50.60">
    <property type="entry name" value="FAD/NAD(P)-binding domain"/>
    <property type="match status" value="1"/>
</dbReference>
<evidence type="ECO:0000313" key="6">
    <source>
        <dbReference type="EMBL" id="MBB6097351.1"/>
    </source>
</evidence>
<dbReference type="Proteomes" id="UP000569951">
    <property type="component" value="Unassembled WGS sequence"/>
</dbReference>
<dbReference type="GO" id="GO:0097621">
    <property type="term" value="F:monoamine oxidase activity"/>
    <property type="evidence" value="ECO:0007669"/>
    <property type="project" value="UniProtKB-EC"/>
</dbReference>
<accession>A0A841HV44</accession>
<evidence type="ECO:0000256" key="4">
    <source>
        <dbReference type="PIRSR" id="PIRSR601613-1"/>
    </source>
</evidence>
<evidence type="ECO:0000256" key="3">
    <source>
        <dbReference type="ARBA" id="ARBA00023002"/>
    </source>
</evidence>
<dbReference type="Gene3D" id="3.90.660.10">
    <property type="match status" value="1"/>
</dbReference>
<comment type="caution">
    <text evidence="6">The sequence shown here is derived from an EMBL/GenBank/DDBJ whole genome shotgun (WGS) entry which is preliminary data.</text>
</comment>
<feature type="domain" description="Amine oxidase" evidence="5">
    <location>
        <begin position="12"/>
        <end position="439"/>
    </location>
</feature>
<name>A0A841HV44_9DEIO</name>
<reference evidence="6 7" key="1">
    <citation type="submission" date="2020-08" db="EMBL/GenBank/DDBJ databases">
        <title>Genomic Encyclopedia of Type Strains, Phase IV (KMG-IV): sequencing the most valuable type-strain genomes for metagenomic binning, comparative biology and taxonomic classification.</title>
        <authorList>
            <person name="Goeker M."/>
        </authorList>
    </citation>
    <scope>NUCLEOTIDE SEQUENCE [LARGE SCALE GENOMIC DNA]</scope>
    <source>
        <strain evidence="6 7">DSM 21458</strain>
    </source>
</reference>
<dbReference type="EC" id="1.4.3.4" evidence="6"/>
<dbReference type="InterPro" id="IPR036188">
    <property type="entry name" value="FAD/NAD-bd_sf"/>
</dbReference>
<evidence type="ECO:0000256" key="2">
    <source>
        <dbReference type="ARBA" id="ARBA00005995"/>
    </source>
</evidence>
<dbReference type="SUPFAM" id="SSF51905">
    <property type="entry name" value="FAD/NAD(P)-binding domain"/>
    <property type="match status" value="1"/>
</dbReference>
<proteinExistence type="inferred from homology"/>
<feature type="binding site" evidence="4">
    <location>
        <begin position="32"/>
        <end position="33"/>
    </location>
    <ligand>
        <name>FAD</name>
        <dbReference type="ChEBI" id="CHEBI:57692"/>
    </ligand>
</feature>
<dbReference type="PRINTS" id="PR00757">
    <property type="entry name" value="AMINEOXDASEF"/>
</dbReference>
<dbReference type="RefSeq" id="WP_183984663.1">
    <property type="nucleotide sequence ID" value="NZ_JACHHG010000002.1"/>
</dbReference>
<dbReference type="PANTHER" id="PTHR43563:SF1">
    <property type="entry name" value="AMINE OXIDASE [FLAVIN-CONTAINING] B"/>
    <property type="match status" value="1"/>
</dbReference>
<feature type="binding site" evidence="4">
    <location>
        <position position="228"/>
    </location>
    <ligand>
        <name>FAD</name>
        <dbReference type="ChEBI" id="CHEBI:57692"/>
    </ligand>
</feature>
<feature type="binding site" evidence="4">
    <location>
        <position position="416"/>
    </location>
    <ligand>
        <name>FAD</name>
        <dbReference type="ChEBI" id="CHEBI:57692"/>
    </ligand>
</feature>
<evidence type="ECO:0000313" key="7">
    <source>
        <dbReference type="Proteomes" id="UP000569951"/>
    </source>
</evidence>
<protein>
    <submittedName>
        <fullName evidence="6">Monoamine oxidase</fullName>
        <ecNumber evidence="6">1.4.3.4</ecNumber>
    </submittedName>
</protein>
<dbReference type="SUPFAM" id="SSF54373">
    <property type="entry name" value="FAD-linked reductases, C-terminal domain"/>
    <property type="match status" value="1"/>
</dbReference>
<organism evidence="6 7">
    <name type="scientific">Deinobacterium chartae</name>
    <dbReference type="NCBI Taxonomy" id="521158"/>
    <lineage>
        <taxon>Bacteria</taxon>
        <taxon>Thermotogati</taxon>
        <taxon>Deinococcota</taxon>
        <taxon>Deinococci</taxon>
        <taxon>Deinococcales</taxon>
        <taxon>Deinococcaceae</taxon>
        <taxon>Deinobacterium</taxon>
    </lineage>
</organism>
<comment type="similarity">
    <text evidence="2">Belongs to the flavin monoamine oxidase family.</text>
</comment>
<dbReference type="InterPro" id="IPR001613">
    <property type="entry name" value="Flavin_amine_oxidase"/>
</dbReference>
<dbReference type="Pfam" id="PF01593">
    <property type="entry name" value="Amino_oxidase"/>
    <property type="match status" value="1"/>
</dbReference>
<gene>
    <name evidence="6" type="ORF">HNR42_000765</name>
</gene>
<dbReference type="AlphaFoldDB" id="A0A841HV44"/>
<evidence type="ECO:0000259" key="5">
    <source>
        <dbReference type="Pfam" id="PF01593"/>
    </source>
</evidence>
<keyword evidence="3 6" id="KW-0560">Oxidoreductase</keyword>
<comment type="cofactor">
    <cofactor evidence="1">
        <name>FAD</name>
        <dbReference type="ChEBI" id="CHEBI:57692"/>
    </cofactor>
</comment>